<evidence type="ECO:0000256" key="2">
    <source>
        <dbReference type="ARBA" id="ARBA00023125"/>
    </source>
</evidence>
<feature type="domain" description="Tyr recombinase" evidence="4">
    <location>
        <begin position="105"/>
        <end position="302"/>
    </location>
</feature>
<keyword evidence="6" id="KW-1185">Reference proteome</keyword>
<dbReference type="InParanoid" id="A0A3G9J4W5"/>
<evidence type="ECO:0000313" key="6">
    <source>
        <dbReference type="Proteomes" id="UP000268059"/>
    </source>
</evidence>
<dbReference type="Proteomes" id="UP000268059">
    <property type="component" value="Chromosome"/>
</dbReference>
<dbReference type="Pfam" id="PF00589">
    <property type="entry name" value="Phage_integrase"/>
    <property type="match status" value="1"/>
</dbReference>
<sequence>MSKKFNSIFADDLENFVSFKKSLGLKYEKEQPRLIRLDKLLDSLELKEKKITKDTFEYITKRSGMKEANYARQFAVTRDFCKYLITIGYKDIYWEDREFHIQNNHTPVIYSDEEIRMIFSAIDDHIVKSLGTNGYRLWYGMAIIIRLLWSCGLRISEVLSLKKQDINLDQSYLRIWKSKGNRSRIVVMSESMTVCLREYLEMFCSDDSALFLNTKGREIDADSVRDYYHKIQKECYLSLSRLHDLRHCFASKAIRQMIDKGYSEYASSVYLYKYMGHSNFSETEYYLHFTDIDMERIRKIADQFSQEIYKGVINNEEK</sequence>
<comment type="similarity">
    <text evidence="1">Belongs to the 'phage' integrase family.</text>
</comment>
<dbReference type="InterPro" id="IPR002104">
    <property type="entry name" value="Integrase_catalytic"/>
</dbReference>
<dbReference type="Gene3D" id="1.10.443.10">
    <property type="entry name" value="Intergrase catalytic core"/>
    <property type="match status" value="1"/>
</dbReference>
<proteinExistence type="inferred from homology"/>
<dbReference type="InterPro" id="IPR011010">
    <property type="entry name" value="DNA_brk_join_enz"/>
</dbReference>
<dbReference type="RefSeq" id="WP_125119113.1">
    <property type="nucleotide sequence ID" value="NZ_AP019309.1"/>
</dbReference>
<protein>
    <submittedName>
        <fullName evidence="5">Integrase</fullName>
    </submittedName>
</protein>
<evidence type="ECO:0000259" key="4">
    <source>
        <dbReference type="PROSITE" id="PS51898"/>
    </source>
</evidence>
<dbReference type="AlphaFoldDB" id="A0A3G9J4W5"/>
<dbReference type="EMBL" id="AP019309">
    <property type="protein sequence ID" value="BBH26217.1"/>
    <property type="molecule type" value="Genomic_DNA"/>
</dbReference>
<dbReference type="KEGG" id="ebm:SG0102_11510"/>
<dbReference type="GO" id="GO:0006310">
    <property type="term" value="P:DNA recombination"/>
    <property type="evidence" value="ECO:0007669"/>
    <property type="project" value="UniProtKB-KW"/>
</dbReference>
<keyword evidence="3" id="KW-0233">DNA recombination</keyword>
<organism evidence="5 6">
    <name type="scientific">Intestinibaculum porci</name>
    <dbReference type="NCBI Taxonomy" id="2487118"/>
    <lineage>
        <taxon>Bacteria</taxon>
        <taxon>Bacillati</taxon>
        <taxon>Bacillota</taxon>
        <taxon>Erysipelotrichia</taxon>
        <taxon>Erysipelotrichales</taxon>
        <taxon>Erysipelotrichaceae</taxon>
        <taxon>Intestinibaculum</taxon>
    </lineage>
</organism>
<dbReference type="PANTHER" id="PTHR30349:SF41">
    <property type="entry name" value="INTEGRASE_RECOMBINASE PROTEIN MJ0367-RELATED"/>
    <property type="match status" value="1"/>
</dbReference>
<keyword evidence="2" id="KW-0238">DNA-binding</keyword>
<gene>
    <name evidence="5" type="ORF">SG0102_11510</name>
</gene>
<dbReference type="OrthoDB" id="9801717at2"/>
<evidence type="ECO:0000313" key="5">
    <source>
        <dbReference type="EMBL" id="BBH26217.1"/>
    </source>
</evidence>
<reference evidence="5 6" key="1">
    <citation type="submission" date="2018-11" db="EMBL/GenBank/DDBJ databases">
        <title>Novel Erysipelotrichaceae bacterium isolated from small intestine of a swine.</title>
        <authorList>
            <person name="Kim J.S."/>
            <person name="Choe H."/>
            <person name="Lee Y.R."/>
            <person name="Kim K.M."/>
            <person name="Park D.S."/>
        </authorList>
    </citation>
    <scope>NUCLEOTIDE SEQUENCE [LARGE SCALE GENOMIC DNA]</scope>
    <source>
        <strain evidence="5 6">SG0102</strain>
    </source>
</reference>
<name>A0A3G9J4W5_9FIRM</name>
<dbReference type="InterPro" id="IPR050090">
    <property type="entry name" value="Tyrosine_recombinase_XerCD"/>
</dbReference>
<dbReference type="InterPro" id="IPR013762">
    <property type="entry name" value="Integrase-like_cat_sf"/>
</dbReference>
<dbReference type="SUPFAM" id="SSF56349">
    <property type="entry name" value="DNA breaking-rejoining enzymes"/>
    <property type="match status" value="1"/>
</dbReference>
<evidence type="ECO:0000256" key="1">
    <source>
        <dbReference type="ARBA" id="ARBA00008857"/>
    </source>
</evidence>
<dbReference type="PROSITE" id="PS51898">
    <property type="entry name" value="TYR_RECOMBINASE"/>
    <property type="match status" value="1"/>
</dbReference>
<dbReference type="GO" id="GO:0015074">
    <property type="term" value="P:DNA integration"/>
    <property type="evidence" value="ECO:0007669"/>
    <property type="project" value="InterPro"/>
</dbReference>
<evidence type="ECO:0000256" key="3">
    <source>
        <dbReference type="ARBA" id="ARBA00023172"/>
    </source>
</evidence>
<accession>A0A3G9J4W5</accession>
<dbReference type="PANTHER" id="PTHR30349">
    <property type="entry name" value="PHAGE INTEGRASE-RELATED"/>
    <property type="match status" value="1"/>
</dbReference>
<dbReference type="GO" id="GO:0003677">
    <property type="term" value="F:DNA binding"/>
    <property type="evidence" value="ECO:0007669"/>
    <property type="project" value="UniProtKB-KW"/>
</dbReference>